<keyword evidence="1" id="KW-0472">Membrane</keyword>
<dbReference type="InterPro" id="IPR003474">
    <property type="entry name" value="Glcn_transporter"/>
</dbReference>
<dbReference type="GO" id="GO:0015128">
    <property type="term" value="F:gluconate transmembrane transporter activity"/>
    <property type="evidence" value="ECO:0007669"/>
    <property type="project" value="InterPro"/>
</dbReference>
<dbReference type="Proteomes" id="UP000222366">
    <property type="component" value="Unassembled WGS sequence"/>
</dbReference>
<dbReference type="PRINTS" id="PR00173">
    <property type="entry name" value="EDTRNSPORT"/>
</dbReference>
<feature type="transmembrane region" description="Helical" evidence="1">
    <location>
        <begin position="140"/>
        <end position="158"/>
    </location>
</feature>
<dbReference type="PROSITE" id="PS00475">
    <property type="entry name" value="RIBOSOMAL_L15"/>
    <property type="match status" value="1"/>
</dbReference>
<feature type="transmembrane region" description="Helical" evidence="1">
    <location>
        <begin position="450"/>
        <end position="474"/>
    </location>
</feature>
<feature type="transmembrane region" description="Helical" evidence="1">
    <location>
        <begin position="415"/>
        <end position="438"/>
    </location>
</feature>
<feature type="transmembrane region" description="Helical" evidence="1">
    <location>
        <begin position="287"/>
        <end position="307"/>
    </location>
</feature>
<sequence>MLNACNSRLKGDNLVIAFFMRVIYINELCVYTQWISRCVAAARERQIRRERICPAKGWPSVRGRSFSVIPRSIDNYVTGVNECSQQRGNLKDEVYSNLSASAHNEVIGDNDKMTTVSAIGAIAALFVSIILILRKVSPVYGMMVGALVGGLIGGADLIQTVNLMVTGAQGMTNAVLRILAAGVLAGVLIESGAASTIAETIVRKAGGKRVLLALAIATMLLTAVGVFIDVAIITVAPIALAIAHRADLSKMSILLAMIGGGKAGNVMSPNPNTIAASEAFHVPLTSLMVAGILPGLFGLVMAYYLSGRVITRGYKVRSEELTMTAQESLPSFMAAISAPAIAIFLLALRPVADITIDPLIALPVGGLAGAIIMGHWRQSNRFILSGLSRMSPIAIMLLGTGTLAGIIANSELKEILIHGITASGLPAYLLAPVSGALMSMTTASTTAGTAVASAVFAPTLLDLGISALAGAAMLHAGAIVLDQLPHGSFFHATGGSVYMQLHERLKLLPYETLVGLTIAFISTLIFGVFGFSG</sequence>
<dbReference type="PANTHER" id="PTHR30354">
    <property type="entry name" value="GNT FAMILY GLUCONATE TRANSPORTER"/>
    <property type="match status" value="1"/>
</dbReference>
<evidence type="ECO:0000313" key="3">
    <source>
        <dbReference type="Proteomes" id="UP000222366"/>
    </source>
</evidence>
<gene>
    <name evidence="2" type="ORF">Xsto_02158</name>
</gene>
<keyword evidence="1" id="KW-0812">Transmembrane</keyword>
<reference evidence="2 3" key="1">
    <citation type="journal article" date="2017" name="Nat. Microbiol.">
        <title>Natural product diversity associated with the nematode symbionts Photorhabdus and Xenorhabdus.</title>
        <authorList>
            <person name="Tobias N.J."/>
            <person name="Wolff H."/>
            <person name="Djahanschiri B."/>
            <person name="Grundmann F."/>
            <person name="Kronenwerth M."/>
            <person name="Shi Y.M."/>
            <person name="Simonyi S."/>
            <person name="Grun P."/>
            <person name="Shapiro-Ilan D."/>
            <person name="Pidot S.J."/>
            <person name="Stinear T.P."/>
            <person name="Ebersberger I."/>
            <person name="Bode H.B."/>
        </authorList>
    </citation>
    <scope>NUCLEOTIDE SEQUENCE [LARGE SCALE GENOMIC DNA]</scope>
    <source>
        <strain evidence="2 3">DSM 17904</strain>
    </source>
</reference>
<feature type="transmembrane region" description="Helical" evidence="1">
    <location>
        <begin position="513"/>
        <end position="531"/>
    </location>
</feature>
<feature type="transmembrane region" description="Helical" evidence="1">
    <location>
        <begin position="360"/>
        <end position="378"/>
    </location>
</feature>
<dbReference type="GO" id="GO:0005840">
    <property type="term" value="C:ribosome"/>
    <property type="evidence" value="ECO:0007669"/>
    <property type="project" value="InterPro"/>
</dbReference>
<feature type="transmembrane region" description="Helical" evidence="1">
    <location>
        <begin position="210"/>
        <end position="243"/>
    </location>
</feature>
<evidence type="ECO:0000256" key="1">
    <source>
        <dbReference type="SAM" id="Phobius"/>
    </source>
</evidence>
<dbReference type="PANTHER" id="PTHR30354:SF23">
    <property type="entry name" value="GNTP FAMILY PERMEASE"/>
    <property type="match status" value="1"/>
</dbReference>
<feature type="transmembrane region" description="Helical" evidence="1">
    <location>
        <begin position="178"/>
        <end position="198"/>
    </location>
</feature>
<dbReference type="InterPro" id="IPR001196">
    <property type="entry name" value="Ribosomal_uL15_CS"/>
</dbReference>
<dbReference type="AlphaFoldDB" id="A0A2D0KPJ0"/>
<dbReference type="Pfam" id="PF02447">
    <property type="entry name" value="GntP_permease"/>
    <property type="match status" value="1"/>
</dbReference>
<proteinExistence type="predicted"/>
<keyword evidence="1" id="KW-1133">Transmembrane helix</keyword>
<name>A0A2D0KPJ0_9GAMM</name>
<feature type="transmembrane region" description="Helical" evidence="1">
    <location>
        <begin position="328"/>
        <end position="348"/>
    </location>
</feature>
<feature type="transmembrane region" description="Helical" evidence="1">
    <location>
        <begin position="113"/>
        <end position="133"/>
    </location>
</feature>
<dbReference type="GO" id="GO:0006412">
    <property type="term" value="P:translation"/>
    <property type="evidence" value="ECO:0007669"/>
    <property type="project" value="InterPro"/>
</dbReference>
<comment type="caution">
    <text evidence="2">The sequence shown here is derived from an EMBL/GenBank/DDBJ whole genome shotgun (WGS) entry which is preliminary data.</text>
</comment>
<evidence type="ECO:0000313" key="2">
    <source>
        <dbReference type="EMBL" id="PHM65360.1"/>
    </source>
</evidence>
<feature type="transmembrane region" description="Helical" evidence="1">
    <location>
        <begin position="390"/>
        <end position="409"/>
    </location>
</feature>
<dbReference type="GO" id="GO:0003735">
    <property type="term" value="F:structural constituent of ribosome"/>
    <property type="evidence" value="ECO:0007669"/>
    <property type="project" value="InterPro"/>
</dbReference>
<dbReference type="EMBL" id="NJAJ01000017">
    <property type="protein sequence ID" value="PHM65360.1"/>
    <property type="molecule type" value="Genomic_DNA"/>
</dbReference>
<protein>
    <submittedName>
        <fullName evidence="2">Gluconate:proton symporter</fullName>
    </submittedName>
</protein>
<accession>A0A2D0KPJ0</accession>
<dbReference type="GO" id="GO:0005886">
    <property type="term" value="C:plasma membrane"/>
    <property type="evidence" value="ECO:0007669"/>
    <property type="project" value="TreeGrafter"/>
</dbReference>
<keyword evidence="3" id="KW-1185">Reference proteome</keyword>
<organism evidence="2 3">
    <name type="scientific">Xenorhabdus stockiae</name>
    <dbReference type="NCBI Taxonomy" id="351614"/>
    <lineage>
        <taxon>Bacteria</taxon>
        <taxon>Pseudomonadati</taxon>
        <taxon>Pseudomonadota</taxon>
        <taxon>Gammaproteobacteria</taxon>
        <taxon>Enterobacterales</taxon>
        <taxon>Morganellaceae</taxon>
        <taxon>Xenorhabdus</taxon>
    </lineage>
</organism>